<evidence type="ECO:0000256" key="1">
    <source>
        <dbReference type="ARBA" id="ARBA00022603"/>
    </source>
</evidence>
<gene>
    <name evidence="6" type="primary">rlmL</name>
    <name evidence="6" type="ORF">Pan189_34880</name>
</gene>
<dbReference type="GO" id="GO:0003723">
    <property type="term" value="F:RNA binding"/>
    <property type="evidence" value="ECO:0007669"/>
    <property type="project" value="UniProtKB-UniRule"/>
</dbReference>
<dbReference type="GO" id="GO:0070043">
    <property type="term" value="F:rRNA (guanine-N7-)-methyltransferase activity"/>
    <property type="evidence" value="ECO:0007669"/>
    <property type="project" value="TreeGrafter"/>
</dbReference>
<dbReference type="PROSITE" id="PS51165">
    <property type="entry name" value="THUMP"/>
    <property type="match status" value="1"/>
</dbReference>
<feature type="compositionally biased region" description="Polar residues" evidence="4">
    <location>
        <begin position="386"/>
        <end position="396"/>
    </location>
</feature>
<dbReference type="InterPro" id="IPR000241">
    <property type="entry name" value="RlmKL-like_Mtase"/>
</dbReference>
<sequence length="396" mass="43156">MHLIATAAFGLEAVVARELAALGYEDTSTTDGRIAFEADASAIARCNLWLRSANRVLVRVAEFPAGDFDELFEGMQGIDWREWLPPDAAFPVTVGSRHSALTHTPSCQSVAKKAVVEALRKQHNVTELPETGPTVPISISLHKDVATVALDTSGEGLHRRGYRTQSGSAPLRETLAAALVQLSVWNRDRPFMDPCCGSGTIAIEAALLGRNIAPGGHRTFVSQAWGSLPDSIWDEAQTEAQDLVTDSFESPLLATDIAPAVLRIARENAERAGVADDIHFQQKPLAEASSAKKYGVLITNPPYGERLGNAAAASNVNRQLSELFERLENWSFFVLAADRGFDRAIGRKATRRRKLYNGTIECTYHQFLGPRPPKRRDLADAESETATEPNLTENNS</sequence>
<dbReference type="InterPro" id="IPR004114">
    <property type="entry name" value="THUMP_dom"/>
</dbReference>
<dbReference type="GO" id="GO:0008990">
    <property type="term" value="F:rRNA (guanine-N2-)-methyltransferase activity"/>
    <property type="evidence" value="ECO:0007669"/>
    <property type="project" value="TreeGrafter"/>
</dbReference>
<dbReference type="InterPro" id="IPR054170">
    <property type="entry name" value="RlmL_1st"/>
</dbReference>
<evidence type="ECO:0000259" key="5">
    <source>
        <dbReference type="PROSITE" id="PS51165"/>
    </source>
</evidence>
<keyword evidence="2 6" id="KW-0808">Transferase</keyword>
<dbReference type="InterPro" id="IPR029063">
    <property type="entry name" value="SAM-dependent_MTases_sf"/>
</dbReference>
<dbReference type="RefSeq" id="WP_145365261.1">
    <property type="nucleotide sequence ID" value="NZ_CP036268.1"/>
</dbReference>
<proteinExistence type="predicted"/>
<evidence type="ECO:0000256" key="4">
    <source>
        <dbReference type="SAM" id="MobiDB-lite"/>
    </source>
</evidence>
<dbReference type="Pfam" id="PF01170">
    <property type="entry name" value="UPF0020"/>
    <property type="match status" value="1"/>
</dbReference>
<keyword evidence="3" id="KW-0694">RNA-binding</keyword>
<keyword evidence="7" id="KW-1185">Reference proteome</keyword>
<dbReference type="Pfam" id="PF02926">
    <property type="entry name" value="THUMP"/>
    <property type="match status" value="1"/>
</dbReference>
<dbReference type="SUPFAM" id="SSF53335">
    <property type="entry name" value="S-adenosyl-L-methionine-dependent methyltransferases"/>
    <property type="match status" value="1"/>
</dbReference>
<dbReference type="EMBL" id="CP036268">
    <property type="protein sequence ID" value="QDT39086.1"/>
    <property type="molecule type" value="Genomic_DNA"/>
</dbReference>
<feature type="domain" description="THUMP" evidence="5">
    <location>
        <begin position="42"/>
        <end position="152"/>
    </location>
</feature>
<dbReference type="OrthoDB" id="9809404at2"/>
<dbReference type="Pfam" id="PF22020">
    <property type="entry name" value="RlmL_1st"/>
    <property type="match status" value="1"/>
</dbReference>
<dbReference type="AlphaFoldDB" id="A0A517R5C0"/>
<dbReference type="Gene3D" id="3.30.2130.30">
    <property type="match status" value="1"/>
</dbReference>
<dbReference type="SMART" id="SM00981">
    <property type="entry name" value="THUMP"/>
    <property type="match status" value="1"/>
</dbReference>
<dbReference type="Proteomes" id="UP000317318">
    <property type="component" value="Chromosome"/>
</dbReference>
<dbReference type="Gene3D" id="3.40.50.150">
    <property type="entry name" value="Vaccinia Virus protein VP39"/>
    <property type="match status" value="1"/>
</dbReference>
<reference evidence="6 7" key="1">
    <citation type="submission" date="2019-02" db="EMBL/GenBank/DDBJ databases">
        <title>Deep-cultivation of Planctomycetes and their phenomic and genomic characterization uncovers novel biology.</title>
        <authorList>
            <person name="Wiegand S."/>
            <person name="Jogler M."/>
            <person name="Boedeker C."/>
            <person name="Pinto D."/>
            <person name="Vollmers J."/>
            <person name="Rivas-Marin E."/>
            <person name="Kohn T."/>
            <person name="Peeters S.H."/>
            <person name="Heuer A."/>
            <person name="Rast P."/>
            <person name="Oberbeckmann S."/>
            <person name="Bunk B."/>
            <person name="Jeske O."/>
            <person name="Meyerdierks A."/>
            <person name="Storesund J.E."/>
            <person name="Kallscheuer N."/>
            <person name="Luecker S."/>
            <person name="Lage O.M."/>
            <person name="Pohl T."/>
            <person name="Merkel B.J."/>
            <person name="Hornburger P."/>
            <person name="Mueller R.-W."/>
            <person name="Bruemmer F."/>
            <person name="Labrenz M."/>
            <person name="Spormann A.M."/>
            <person name="Op den Camp H."/>
            <person name="Overmann J."/>
            <person name="Amann R."/>
            <person name="Jetten M.S.M."/>
            <person name="Mascher T."/>
            <person name="Medema M.H."/>
            <person name="Devos D.P."/>
            <person name="Kaster A.-K."/>
            <person name="Ovreas L."/>
            <person name="Rohde M."/>
            <person name="Galperin M.Y."/>
            <person name="Jogler C."/>
        </authorList>
    </citation>
    <scope>NUCLEOTIDE SEQUENCE [LARGE SCALE GENOMIC DNA]</scope>
    <source>
        <strain evidence="6 7">Pan189</strain>
    </source>
</reference>
<protein>
    <submittedName>
        <fullName evidence="6">Ribosomal RNA large subunit methyltransferase K/L</fullName>
    </submittedName>
</protein>
<dbReference type="PANTHER" id="PTHR47313:SF1">
    <property type="entry name" value="RIBOSOMAL RNA LARGE SUBUNIT METHYLTRANSFERASE K_L"/>
    <property type="match status" value="1"/>
</dbReference>
<accession>A0A517R5C0</accession>
<organism evidence="6 7">
    <name type="scientific">Stratiformator vulcanicus</name>
    <dbReference type="NCBI Taxonomy" id="2527980"/>
    <lineage>
        <taxon>Bacteria</taxon>
        <taxon>Pseudomonadati</taxon>
        <taxon>Planctomycetota</taxon>
        <taxon>Planctomycetia</taxon>
        <taxon>Planctomycetales</taxon>
        <taxon>Planctomycetaceae</taxon>
        <taxon>Stratiformator</taxon>
    </lineage>
</organism>
<evidence type="ECO:0000313" key="6">
    <source>
        <dbReference type="EMBL" id="QDT39086.1"/>
    </source>
</evidence>
<keyword evidence="1 6" id="KW-0489">Methyltransferase</keyword>
<name>A0A517R5C0_9PLAN</name>
<dbReference type="PROSITE" id="PS00092">
    <property type="entry name" value="N6_MTASE"/>
    <property type="match status" value="1"/>
</dbReference>
<dbReference type="PANTHER" id="PTHR47313">
    <property type="entry name" value="RIBOSOMAL RNA LARGE SUBUNIT METHYLTRANSFERASE K/L"/>
    <property type="match status" value="1"/>
</dbReference>
<evidence type="ECO:0000256" key="2">
    <source>
        <dbReference type="ARBA" id="ARBA00022679"/>
    </source>
</evidence>
<dbReference type="KEGG" id="svp:Pan189_34880"/>
<evidence type="ECO:0000256" key="3">
    <source>
        <dbReference type="PROSITE-ProRule" id="PRU00529"/>
    </source>
</evidence>
<evidence type="ECO:0000313" key="7">
    <source>
        <dbReference type="Proteomes" id="UP000317318"/>
    </source>
</evidence>
<feature type="region of interest" description="Disordered" evidence="4">
    <location>
        <begin position="371"/>
        <end position="396"/>
    </location>
</feature>
<dbReference type="CDD" id="cd11715">
    <property type="entry name" value="THUMP_AdoMetMT"/>
    <property type="match status" value="1"/>
</dbReference>
<dbReference type="InterPro" id="IPR002052">
    <property type="entry name" value="DNA_methylase_N6_adenine_CS"/>
</dbReference>